<accession>A0ACC1LFN2</accession>
<keyword evidence="2" id="KW-1185">Reference proteome</keyword>
<dbReference type="EMBL" id="JANBUN010000092">
    <property type="protein sequence ID" value="KAJ2807023.1"/>
    <property type="molecule type" value="Genomic_DNA"/>
</dbReference>
<evidence type="ECO:0000313" key="2">
    <source>
        <dbReference type="Proteomes" id="UP001140087"/>
    </source>
</evidence>
<name>A0ACC1LFN2_9FUNG</name>
<comment type="caution">
    <text evidence="1">The sequence shown here is derived from an EMBL/GenBank/DDBJ whole genome shotgun (WGS) entry which is preliminary data.</text>
</comment>
<sequence length="139" mass="14560">MGPDGSAGPPSSFTLRRERRQPTALEAALGAVGSAPWSAAALSLGNLLALGGARKRLRGYPSVMQCTWYAGIFAASAVALHTGDTTNGSGLAAAWSAIWLFFNARNAYRAPARQPKLLIGLHLLNGLPYAYKYAAGGRE</sequence>
<organism evidence="1 2">
    <name type="scientific">Coemansia helicoidea</name>
    <dbReference type="NCBI Taxonomy" id="1286919"/>
    <lineage>
        <taxon>Eukaryota</taxon>
        <taxon>Fungi</taxon>
        <taxon>Fungi incertae sedis</taxon>
        <taxon>Zoopagomycota</taxon>
        <taxon>Kickxellomycotina</taxon>
        <taxon>Kickxellomycetes</taxon>
        <taxon>Kickxellales</taxon>
        <taxon>Kickxellaceae</taxon>
        <taxon>Coemansia</taxon>
    </lineage>
</organism>
<gene>
    <name evidence="1" type="ORF">H4R21_000644</name>
</gene>
<reference evidence="1" key="1">
    <citation type="submission" date="2022-07" db="EMBL/GenBank/DDBJ databases">
        <title>Phylogenomic reconstructions and comparative analyses of Kickxellomycotina fungi.</title>
        <authorList>
            <person name="Reynolds N.K."/>
            <person name="Stajich J.E."/>
            <person name="Barry K."/>
            <person name="Grigoriev I.V."/>
            <person name="Crous P."/>
            <person name="Smith M.E."/>
        </authorList>
    </citation>
    <scope>NUCLEOTIDE SEQUENCE</scope>
    <source>
        <strain evidence="1">BCRC 34780</strain>
    </source>
</reference>
<protein>
    <submittedName>
        <fullName evidence="1">Uncharacterized protein</fullName>
    </submittedName>
</protein>
<dbReference type="Proteomes" id="UP001140087">
    <property type="component" value="Unassembled WGS sequence"/>
</dbReference>
<evidence type="ECO:0000313" key="1">
    <source>
        <dbReference type="EMBL" id="KAJ2807023.1"/>
    </source>
</evidence>
<proteinExistence type="predicted"/>